<dbReference type="EMBL" id="QEKH01000037">
    <property type="protein sequence ID" value="PVY36074.1"/>
    <property type="molecule type" value="Genomic_DNA"/>
</dbReference>
<protein>
    <submittedName>
        <fullName evidence="2">Uncharacterized protein</fullName>
    </submittedName>
</protein>
<reference evidence="2 3" key="1">
    <citation type="submission" date="2018-04" db="EMBL/GenBank/DDBJ databases">
        <title>Genomic Encyclopedia of Type Strains, Phase IV (KMG-IV): sequencing the most valuable type-strain genomes for metagenomic binning, comparative biology and taxonomic classification.</title>
        <authorList>
            <person name="Goeker M."/>
        </authorList>
    </citation>
    <scope>NUCLEOTIDE SEQUENCE [LARGE SCALE GENOMIC DNA]</scope>
    <source>
        <strain evidence="2 3">DSM 14823</strain>
    </source>
</reference>
<comment type="caution">
    <text evidence="2">The sequence shown here is derived from an EMBL/GenBank/DDBJ whole genome shotgun (WGS) entry which is preliminary data.</text>
</comment>
<keyword evidence="1" id="KW-1133">Transmembrane helix</keyword>
<organism evidence="2 3">
    <name type="scientific">Victivallis vadensis</name>
    <dbReference type="NCBI Taxonomy" id="172901"/>
    <lineage>
        <taxon>Bacteria</taxon>
        <taxon>Pseudomonadati</taxon>
        <taxon>Lentisphaerota</taxon>
        <taxon>Lentisphaeria</taxon>
        <taxon>Victivallales</taxon>
        <taxon>Victivallaceae</taxon>
        <taxon>Victivallis</taxon>
    </lineage>
</organism>
<feature type="transmembrane region" description="Helical" evidence="1">
    <location>
        <begin position="6"/>
        <end position="22"/>
    </location>
</feature>
<sequence>MFHEIIVLLWLAVLPAILWAIPKTRRMTGSWITALKTVPLGCLTIWLLPTVFCCMIYWLHRPALRNALLELGCLAVGFAVGIFLIMKLARWSWRRWHAEGKRSILPFDVIFLFFAFSTVSISWAIPIVQYSSNMEEFHGEWQSFRLSDENGVKITFEQRPIHPFLAEYDYRLAFRRNGTTVFRNLRTNTGGRTHFNLYRLKDGRLLFSDKDGDYIVDPNLPEVWYLHETDGRKYAVPFPHERLRSWSWEMEDGTMMFRYNYGCAIPAIPLTDELEGKVYYGCITNDFYLEAGKQAPSLEKRRFN</sequence>
<feature type="transmembrane region" description="Helical" evidence="1">
    <location>
        <begin position="34"/>
        <end position="60"/>
    </location>
</feature>
<feature type="transmembrane region" description="Helical" evidence="1">
    <location>
        <begin position="105"/>
        <end position="125"/>
    </location>
</feature>
<keyword evidence="1" id="KW-0472">Membrane</keyword>
<gene>
    <name evidence="2" type="ORF">C8D82_13738</name>
</gene>
<evidence type="ECO:0000313" key="2">
    <source>
        <dbReference type="EMBL" id="PVY36074.1"/>
    </source>
</evidence>
<proteinExistence type="predicted"/>
<dbReference type="AlphaFoldDB" id="A0A2U1AI42"/>
<evidence type="ECO:0000313" key="3">
    <source>
        <dbReference type="Proteomes" id="UP000245959"/>
    </source>
</evidence>
<accession>A0A2U1AI42</accession>
<dbReference type="Proteomes" id="UP000245959">
    <property type="component" value="Unassembled WGS sequence"/>
</dbReference>
<feature type="transmembrane region" description="Helical" evidence="1">
    <location>
        <begin position="66"/>
        <end position="85"/>
    </location>
</feature>
<name>A0A2U1AI42_9BACT</name>
<keyword evidence="1" id="KW-0812">Transmembrane</keyword>
<evidence type="ECO:0000256" key="1">
    <source>
        <dbReference type="SAM" id="Phobius"/>
    </source>
</evidence>
<keyword evidence="3" id="KW-1185">Reference proteome</keyword>